<gene>
    <name evidence="7" type="ORF">PC110_g15879</name>
    <name evidence="2" type="ORF">PC113_g13693</name>
    <name evidence="3" type="ORF">PC115_g12710</name>
    <name evidence="4" type="ORF">PC117_g14134</name>
    <name evidence="5" type="ORF">PC118_g16741</name>
    <name evidence="6" type="ORF">PC129_g11641</name>
</gene>
<protein>
    <recommendedName>
        <fullName evidence="9">RxLR effector protein</fullName>
    </recommendedName>
</protein>
<dbReference type="Proteomes" id="UP000735874">
    <property type="component" value="Unassembled WGS sequence"/>
</dbReference>
<evidence type="ECO:0000313" key="7">
    <source>
        <dbReference type="EMBL" id="RAW27723.1"/>
    </source>
</evidence>
<dbReference type="Proteomes" id="UP000697107">
    <property type="component" value="Unassembled WGS sequence"/>
</dbReference>
<evidence type="ECO:0000313" key="8">
    <source>
        <dbReference type="Proteomes" id="UP000251314"/>
    </source>
</evidence>
<accession>A0A329RST3</accession>
<evidence type="ECO:0000256" key="1">
    <source>
        <dbReference type="SAM" id="SignalP"/>
    </source>
</evidence>
<dbReference type="Proteomes" id="UP000760860">
    <property type="component" value="Unassembled WGS sequence"/>
</dbReference>
<dbReference type="OrthoDB" id="110014at2759"/>
<evidence type="ECO:0000313" key="2">
    <source>
        <dbReference type="EMBL" id="KAG2854016.1"/>
    </source>
</evidence>
<dbReference type="EMBL" id="RCMG01000452">
    <property type="protein sequence ID" value="KAG2854016.1"/>
    <property type="molecule type" value="Genomic_DNA"/>
</dbReference>
<keyword evidence="1" id="KW-0732">Signal</keyword>
<dbReference type="Proteomes" id="UP000774804">
    <property type="component" value="Unassembled WGS sequence"/>
</dbReference>
<evidence type="ECO:0008006" key="9">
    <source>
        <dbReference type="Google" id="ProtNLM"/>
    </source>
</evidence>
<dbReference type="VEuPathDB" id="FungiDB:PC110_g15879"/>
<dbReference type="EMBL" id="RCMV01000416">
    <property type="protein sequence ID" value="KAG3217528.1"/>
    <property type="molecule type" value="Genomic_DNA"/>
</dbReference>
<organism evidence="7 8">
    <name type="scientific">Phytophthora cactorum</name>
    <dbReference type="NCBI Taxonomy" id="29920"/>
    <lineage>
        <taxon>Eukaryota</taxon>
        <taxon>Sar</taxon>
        <taxon>Stramenopiles</taxon>
        <taxon>Oomycota</taxon>
        <taxon>Peronosporomycetes</taxon>
        <taxon>Peronosporales</taxon>
        <taxon>Peronosporaceae</taxon>
        <taxon>Phytophthora</taxon>
    </lineage>
</organism>
<evidence type="ECO:0000313" key="3">
    <source>
        <dbReference type="EMBL" id="KAG2911016.1"/>
    </source>
</evidence>
<dbReference type="Proteomes" id="UP000251314">
    <property type="component" value="Unassembled WGS sequence"/>
</dbReference>
<dbReference type="EMBL" id="MJFZ01000543">
    <property type="protein sequence ID" value="RAW27723.1"/>
    <property type="molecule type" value="Genomic_DNA"/>
</dbReference>
<feature type="chain" id="PRO_5044073217" description="RxLR effector protein" evidence="1">
    <location>
        <begin position="24"/>
        <end position="258"/>
    </location>
</feature>
<keyword evidence="8" id="KW-1185">Reference proteome</keyword>
<reference evidence="7 8" key="1">
    <citation type="submission" date="2018-01" db="EMBL/GenBank/DDBJ databases">
        <title>Draft genome of the strawberry crown rot pathogen Phytophthora cactorum.</title>
        <authorList>
            <person name="Armitage A.D."/>
            <person name="Lysoe E."/>
            <person name="Nellist C.F."/>
            <person name="Harrison R.J."/>
            <person name="Brurberg M.B."/>
        </authorList>
    </citation>
    <scope>NUCLEOTIDE SEQUENCE [LARGE SCALE GENOMIC DNA]</scope>
    <source>
        <strain evidence="7 8">10300</strain>
    </source>
</reference>
<sequence>MRSLQVLIATIVLLIISRNAISAAESSKISIAADQKRSLRTDNTVPVDNESSTERGAWQWVKVRLWLELDVSDDYVRKALKLRELDDAALKAHANYRYYEFFSRKAVEYRLYKQLQRGVPTFEIWKDQGFSRIAKAVDLKQIVNTMEFKFYERYVKAFHQKVKGDLNAWRDPTAVMVARGATEAEMTARTLILVNSGMKEDYVKALLGMTKPGRPEVLLKGKELENHIDYKYLELFRNAKERLDGKQFKWENLEDIIK</sequence>
<evidence type="ECO:0000313" key="6">
    <source>
        <dbReference type="EMBL" id="KAG3217528.1"/>
    </source>
</evidence>
<proteinExistence type="predicted"/>
<dbReference type="EMBL" id="RCMI01000434">
    <property type="protein sequence ID" value="KAG2911016.1"/>
    <property type="molecule type" value="Genomic_DNA"/>
</dbReference>
<name>A0A329RST3_9STRA</name>
<comment type="caution">
    <text evidence="7">The sequence shown here is derived from an EMBL/GenBank/DDBJ whole genome shotgun (WGS) entry which is preliminary data.</text>
</comment>
<evidence type="ECO:0000313" key="4">
    <source>
        <dbReference type="EMBL" id="KAG2929026.1"/>
    </source>
</evidence>
<dbReference type="AlphaFoldDB" id="A0A329RST3"/>
<reference evidence="6" key="2">
    <citation type="submission" date="2018-05" db="EMBL/GenBank/DDBJ databases">
        <title>Effector identification in a new, highly contiguous assembly of the strawberry crown rot pathogen Phytophthora cactorum.</title>
        <authorList>
            <person name="Armitage A.D."/>
            <person name="Nellist C.F."/>
            <person name="Bates H."/>
            <person name="Vickerstaff R.J."/>
            <person name="Harrison R.J."/>
        </authorList>
    </citation>
    <scope>NUCLEOTIDE SEQUENCE</scope>
    <source>
        <strain evidence="2">15-7</strain>
        <strain evidence="3">4032</strain>
        <strain evidence="4">4040</strain>
        <strain evidence="5">P415</strain>
        <strain evidence="6">P421</strain>
    </source>
</reference>
<dbReference type="EMBL" id="RCMK01000433">
    <property type="protein sequence ID" value="KAG2929026.1"/>
    <property type="molecule type" value="Genomic_DNA"/>
</dbReference>
<dbReference type="EMBL" id="RCML01000711">
    <property type="protein sequence ID" value="KAG2970665.1"/>
    <property type="molecule type" value="Genomic_DNA"/>
</dbReference>
<feature type="signal peptide" evidence="1">
    <location>
        <begin position="1"/>
        <end position="23"/>
    </location>
</feature>
<dbReference type="Proteomes" id="UP000736787">
    <property type="component" value="Unassembled WGS sequence"/>
</dbReference>
<evidence type="ECO:0000313" key="5">
    <source>
        <dbReference type="EMBL" id="KAG2970665.1"/>
    </source>
</evidence>